<evidence type="ECO:0000256" key="2">
    <source>
        <dbReference type="SAM" id="SignalP"/>
    </source>
</evidence>
<feature type="compositionally biased region" description="Polar residues" evidence="1">
    <location>
        <begin position="163"/>
        <end position="177"/>
    </location>
</feature>
<dbReference type="RefSeq" id="WP_344807952.1">
    <property type="nucleotide sequence ID" value="NZ_BAABBO010000014.1"/>
</dbReference>
<feature type="region of interest" description="Disordered" evidence="1">
    <location>
        <begin position="158"/>
        <end position="195"/>
    </location>
</feature>
<keyword evidence="4" id="KW-1185">Reference proteome</keyword>
<gene>
    <name evidence="3" type="ORF">GCM10022278_30680</name>
</gene>
<comment type="caution">
    <text evidence="3">The sequence shown here is derived from an EMBL/GenBank/DDBJ whole genome shotgun (WGS) entry which is preliminary data.</text>
</comment>
<evidence type="ECO:0000313" key="3">
    <source>
        <dbReference type="EMBL" id="GAA3971092.1"/>
    </source>
</evidence>
<organism evidence="3 4">
    <name type="scientific">Allohahella marinimesophila</name>
    <dbReference type="NCBI Taxonomy" id="1054972"/>
    <lineage>
        <taxon>Bacteria</taxon>
        <taxon>Pseudomonadati</taxon>
        <taxon>Pseudomonadota</taxon>
        <taxon>Gammaproteobacteria</taxon>
        <taxon>Oceanospirillales</taxon>
        <taxon>Hahellaceae</taxon>
        <taxon>Allohahella</taxon>
    </lineage>
</organism>
<proteinExistence type="predicted"/>
<keyword evidence="2" id="KW-0732">Signal</keyword>
<evidence type="ECO:0000313" key="4">
    <source>
        <dbReference type="Proteomes" id="UP001501337"/>
    </source>
</evidence>
<dbReference type="Pfam" id="PF09829">
    <property type="entry name" value="DUF2057"/>
    <property type="match status" value="1"/>
</dbReference>
<dbReference type="InterPro" id="IPR018635">
    <property type="entry name" value="UPF0319"/>
</dbReference>
<protein>
    <recommendedName>
        <fullName evidence="5">DUF2057 domain-containing protein</fullName>
    </recommendedName>
</protein>
<reference evidence="4" key="1">
    <citation type="journal article" date="2019" name="Int. J. Syst. Evol. Microbiol.">
        <title>The Global Catalogue of Microorganisms (GCM) 10K type strain sequencing project: providing services to taxonomists for standard genome sequencing and annotation.</title>
        <authorList>
            <consortium name="The Broad Institute Genomics Platform"/>
            <consortium name="The Broad Institute Genome Sequencing Center for Infectious Disease"/>
            <person name="Wu L."/>
            <person name="Ma J."/>
        </authorList>
    </citation>
    <scope>NUCLEOTIDE SEQUENCE [LARGE SCALE GENOMIC DNA]</scope>
    <source>
        <strain evidence="4">JCM 17555</strain>
    </source>
</reference>
<name>A0ABP7PUD2_9GAMM</name>
<dbReference type="Proteomes" id="UP001501337">
    <property type="component" value="Unassembled WGS sequence"/>
</dbReference>
<dbReference type="EMBL" id="BAABBO010000014">
    <property type="protein sequence ID" value="GAA3971092.1"/>
    <property type="molecule type" value="Genomic_DNA"/>
</dbReference>
<sequence>MSYSPAILRTLLSLVLASLVVACSASSRVVRIYDGSSQDESQVARIETPATIKVLSIDGQRQKTYLTDSISMTYELLPGEHTIVYQYASIWSVPRGVQREDFSEDTAKVQNVDSAPISAVINLEPGGRYKITHRDAKNVRDAQTLAANFTADIVSETGEHVAQRSSRMTTEDTTSPASIAMEPGERPAAGAPKAPVPVSVNASAVEGAPALPTTAESEAAPAATSGTDVGEGVSRLEGLKVLWGKASKEDKKEFLRWAFQ</sequence>
<accession>A0ABP7PUD2</accession>
<evidence type="ECO:0000256" key="1">
    <source>
        <dbReference type="SAM" id="MobiDB-lite"/>
    </source>
</evidence>
<feature type="signal peptide" evidence="2">
    <location>
        <begin position="1"/>
        <end position="27"/>
    </location>
</feature>
<evidence type="ECO:0008006" key="5">
    <source>
        <dbReference type="Google" id="ProtNLM"/>
    </source>
</evidence>
<feature type="chain" id="PRO_5047045696" description="DUF2057 domain-containing protein" evidence="2">
    <location>
        <begin position="28"/>
        <end position="260"/>
    </location>
</feature>